<feature type="domain" description="Asteroid" evidence="3">
    <location>
        <begin position="124"/>
        <end position="210"/>
    </location>
</feature>
<protein>
    <recommendedName>
        <fullName evidence="3">Asteroid domain-containing protein</fullName>
    </recommendedName>
</protein>
<name>A0A913X4Q5_EXADI</name>
<dbReference type="Proteomes" id="UP000887567">
    <property type="component" value="Unplaced"/>
</dbReference>
<dbReference type="KEGG" id="epa:110237652"/>
<accession>A0A913X4Q5</accession>
<keyword evidence="5" id="KW-1185">Reference proteome</keyword>
<reference evidence="4" key="1">
    <citation type="submission" date="2022-11" db="UniProtKB">
        <authorList>
            <consortium name="EnsemblMetazoa"/>
        </authorList>
    </citation>
    <scope>IDENTIFICATION</scope>
</reference>
<evidence type="ECO:0000256" key="2">
    <source>
        <dbReference type="SAM" id="MobiDB-lite"/>
    </source>
</evidence>
<dbReference type="RefSeq" id="XP_020898921.1">
    <property type="nucleotide sequence ID" value="XM_021043262.2"/>
</dbReference>
<dbReference type="OMA" id="DARCWYE"/>
<dbReference type="EnsemblMetazoa" id="XM_021043262.2">
    <property type="protein sequence ID" value="XP_020898921.1"/>
    <property type="gene ID" value="LOC110237652"/>
</dbReference>
<dbReference type="InterPro" id="IPR029060">
    <property type="entry name" value="PIN-like_dom_sf"/>
</dbReference>
<comment type="similarity">
    <text evidence="1">Belongs to the asteroid family.</text>
</comment>
<evidence type="ECO:0000259" key="3">
    <source>
        <dbReference type="Pfam" id="PF12813"/>
    </source>
</evidence>
<evidence type="ECO:0000313" key="5">
    <source>
        <dbReference type="Proteomes" id="UP000887567"/>
    </source>
</evidence>
<dbReference type="InterPro" id="IPR026832">
    <property type="entry name" value="Asteroid"/>
</dbReference>
<sequence length="609" mass="69851">MGVRGLTSFVNNIPSVWSTEGDLRDTRVIIDGWCLIFYLHGSIDSRYGGQYDRFSNKIQHFFDCFRKKNVETYVVLDGPTVAVDKKLNTVIRRASDTVKRCYKISKGDSSDGLVVPPLAKKVFVEKLRQMRIPFAVCDREADQEIASLAHQWNCPAISNDSDFFIYDLPEGYIPLSHLHYNEYLLHVRVYHHEKLCDYLEIHQRLLPLLASLLGNDFVDQQVLAPFKCALEPIQPSSGTYIKQEVKRICRFLADSSNIGEALESVLDTVDEESEKTSLEKALTESLAEYAISDGTLASYFELGHIHTNLSDVPKYVIDRHREGDFPSRYFGVISCARHILKFQIEDVKQKTANRCSKKLRQIIYGILFKPGENGNEVMEWDRTGTVAQNQRVKPDHRPVKGFGDLPDLESIEHMDDEQRRKLLSSIFKMKVKSVTSLPESKQLFIMSIRYWISHARPKVNKRQVQTLILQHLQPRNFEEMPSFDISLQHNLAQWQSVMTETIFLNEILLDAFPEPDLSTLYNGATSQAIMHEHSHERALDQFVSELDEFQMLYNAATDRLEDKLQRGETSLAEGDVIPKRKDKSQTSHKQVSKSGSNPFDVLQDLSDDD</sequence>
<dbReference type="Pfam" id="PF12813">
    <property type="entry name" value="XPG_I_2"/>
    <property type="match status" value="1"/>
</dbReference>
<dbReference type="PANTHER" id="PTHR15665">
    <property type="entry name" value="ASTEROID PROTEIN"/>
    <property type="match status" value="1"/>
</dbReference>
<feature type="compositionally biased region" description="Polar residues" evidence="2">
    <location>
        <begin position="587"/>
        <end position="597"/>
    </location>
</feature>
<dbReference type="OrthoDB" id="25987at2759"/>
<proteinExistence type="inferred from homology"/>
<feature type="compositionally biased region" description="Basic and acidic residues" evidence="2">
    <location>
        <begin position="576"/>
        <end position="585"/>
    </location>
</feature>
<dbReference type="GeneID" id="110237652"/>
<dbReference type="Gene3D" id="3.40.50.1010">
    <property type="entry name" value="5'-nuclease"/>
    <property type="match status" value="1"/>
</dbReference>
<dbReference type="SUPFAM" id="SSF88723">
    <property type="entry name" value="PIN domain-like"/>
    <property type="match status" value="1"/>
</dbReference>
<organism evidence="4 5">
    <name type="scientific">Exaiptasia diaphana</name>
    <name type="common">Tropical sea anemone</name>
    <name type="synonym">Aiptasia pulchella</name>
    <dbReference type="NCBI Taxonomy" id="2652724"/>
    <lineage>
        <taxon>Eukaryota</taxon>
        <taxon>Metazoa</taxon>
        <taxon>Cnidaria</taxon>
        <taxon>Anthozoa</taxon>
        <taxon>Hexacorallia</taxon>
        <taxon>Actiniaria</taxon>
        <taxon>Aiptasiidae</taxon>
        <taxon>Exaiptasia</taxon>
    </lineage>
</organism>
<dbReference type="AlphaFoldDB" id="A0A913X4Q5"/>
<dbReference type="InterPro" id="IPR039436">
    <property type="entry name" value="Asteroid_dom"/>
</dbReference>
<feature type="region of interest" description="Disordered" evidence="2">
    <location>
        <begin position="566"/>
        <end position="609"/>
    </location>
</feature>
<evidence type="ECO:0000313" key="4">
    <source>
        <dbReference type="EnsemblMetazoa" id="XP_020898921.1"/>
    </source>
</evidence>
<evidence type="ECO:0000256" key="1">
    <source>
        <dbReference type="ARBA" id="ARBA00007398"/>
    </source>
</evidence>
<dbReference type="PANTHER" id="PTHR15665:SF1">
    <property type="entry name" value="PROTEIN ASTEROID HOMOLOG 1"/>
    <property type="match status" value="1"/>
</dbReference>